<gene>
    <name evidence="1" type="ORF">M6B38_237930</name>
</gene>
<dbReference type="GO" id="GO:0004177">
    <property type="term" value="F:aminopeptidase activity"/>
    <property type="evidence" value="ECO:0007669"/>
    <property type="project" value="UniProtKB-KW"/>
</dbReference>
<dbReference type="AlphaFoldDB" id="A0AAX6DMA4"/>
<proteinExistence type="predicted"/>
<keyword evidence="1" id="KW-0645">Protease</keyword>
<keyword evidence="1" id="KW-0031">Aminopeptidase</keyword>
<protein>
    <submittedName>
        <fullName evidence="1">Aspartyl aminopeptidase</fullName>
    </submittedName>
</protein>
<comment type="caution">
    <text evidence="1">The sequence shown here is derived from an EMBL/GenBank/DDBJ whole genome shotgun (WGS) entry which is preliminary data.</text>
</comment>
<name>A0AAX6DMA4_IRIPA</name>
<dbReference type="Proteomes" id="UP001140949">
    <property type="component" value="Unassembled WGS sequence"/>
</dbReference>
<sequence>MLSGPWQEFLFFSNCHSPPLKRVLPPPQPKSKKQPSKSKAKLAQFLIFLVLILLSERSMGQVEMVEDGMSILETFIKECYHLLQYSLMKLEQWQSTTLLVLS</sequence>
<reference evidence="1" key="1">
    <citation type="journal article" date="2023" name="GigaByte">
        <title>Genome assembly of the bearded iris, Iris pallida Lam.</title>
        <authorList>
            <person name="Bruccoleri R.E."/>
            <person name="Oakeley E.J."/>
            <person name="Faust A.M.E."/>
            <person name="Altorfer M."/>
            <person name="Dessus-Babus S."/>
            <person name="Burckhardt D."/>
            <person name="Oertli M."/>
            <person name="Naumann U."/>
            <person name="Petersen F."/>
            <person name="Wong J."/>
        </authorList>
    </citation>
    <scope>NUCLEOTIDE SEQUENCE</scope>
    <source>
        <strain evidence="1">GSM-AAB239-AS_SAM_17_03QT</strain>
    </source>
</reference>
<keyword evidence="2" id="KW-1185">Reference proteome</keyword>
<accession>A0AAX6DMA4</accession>
<dbReference type="EMBL" id="JANAVB010043417">
    <property type="protein sequence ID" value="KAJ6792893.1"/>
    <property type="molecule type" value="Genomic_DNA"/>
</dbReference>
<keyword evidence="1" id="KW-0378">Hydrolase</keyword>
<evidence type="ECO:0000313" key="2">
    <source>
        <dbReference type="Proteomes" id="UP001140949"/>
    </source>
</evidence>
<reference evidence="1" key="2">
    <citation type="submission" date="2023-04" db="EMBL/GenBank/DDBJ databases">
        <authorList>
            <person name="Bruccoleri R.E."/>
            <person name="Oakeley E.J."/>
            <person name="Faust A.-M."/>
            <person name="Dessus-Babus S."/>
            <person name="Altorfer M."/>
            <person name="Burckhardt D."/>
            <person name="Oertli M."/>
            <person name="Naumann U."/>
            <person name="Petersen F."/>
            <person name="Wong J."/>
        </authorList>
    </citation>
    <scope>NUCLEOTIDE SEQUENCE</scope>
    <source>
        <strain evidence="1">GSM-AAB239-AS_SAM_17_03QT</strain>
        <tissue evidence="1">Leaf</tissue>
    </source>
</reference>
<evidence type="ECO:0000313" key="1">
    <source>
        <dbReference type="EMBL" id="KAJ6792893.1"/>
    </source>
</evidence>
<organism evidence="1 2">
    <name type="scientific">Iris pallida</name>
    <name type="common">Sweet iris</name>
    <dbReference type="NCBI Taxonomy" id="29817"/>
    <lineage>
        <taxon>Eukaryota</taxon>
        <taxon>Viridiplantae</taxon>
        <taxon>Streptophyta</taxon>
        <taxon>Embryophyta</taxon>
        <taxon>Tracheophyta</taxon>
        <taxon>Spermatophyta</taxon>
        <taxon>Magnoliopsida</taxon>
        <taxon>Liliopsida</taxon>
        <taxon>Asparagales</taxon>
        <taxon>Iridaceae</taxon>
        <taxon>Iridoideae</taxon>
        <taxon>Irideae</taxon>
        <taxon>Iris</taxon>
    </lineage>
</organism>